<accession>A0A699HQL1</accession>
<dbReference type="PANTHER" id="PTHR45786:SF74">
    <property type="entry name" value="ATP-DEPENDENT DNA HELICASE"/>
    <property type="match status" value="1"/>
</dbReference>
<reference evidence="2" key="1">
    <citation type="journal article" date="2019" name="Sci. Rep.">
        <title>Draft genome of Tanacetum cinerariifolium, the natural source of mosquito coil.</title>
        <authorList>
            <person name="Yamashiro T."/>
            <person name="Shiraishi A."/>
            <person name="Satake H."/>
            <person name="Nakayama K."/>
        </authorList>
    </citation>
    <scope>NUCLEOTIDE SEQUENCE</scope>
</reference>
<comment type="caution">
    <text evidence="2">The sequence shown here is derived from an EMBL/GenBank/DDBJ whole genome shotgun (WGS) entry which is preliminary data.</text>
</comment>
<proteinExistence type="predicted"/>
<dbReference type="Pfam" id="PF14214">
    <property type="entry name" value="Helitron_like_N"/>
    <property type="match status" value="1"/>
</dbReference>
<dbReference type="AlphaFoldDB" id="A0A699HQL1"/>
<protein>
    <recommendedName>
        <fullName evidence="1">Helitron helicase-like domain-containing protein</fullName>
    </recommendedName>
</protein>
<feature type="non-terminal residue" evidence="2">
    <location>
        <position position="1"/>
    </location>
</feature>
<dbReference type="InterPro" id="IPR025476">
    <property type="entry name" value="Helitron_helicase-like"/>
</dbReference>
<evidence type="ECO:0000313" key="2">
    <source>
        <dbReference type="EMBL" id="GEY41337.1"/>
    </source>
</evidence>
<evidence type="ECO:0000259" key="1">
    <source>
        <dbReference type="Pfam" id="PF14214"/>
    </source>
</evidence>
<name>A0A699HQL1_TANCI</name>
<organism evidence="2">
    <name type="scientific">Tanacetum cinerariifolium</name>
    <name type="common">Dalmatian daisy</name>
    <name type="synonym">Chrysanthemum cinerariifolium</name>
    <dbReference type="NCBI Taxonomy" id="118510"/>
    <lineage>
        <taxon>Eukaryota</taxon>
        <taxon>Viridiplantae</taxon>
        <taxon>Streptophyta</taxon>
        <taxon>Embryophyta</taxon>
        <taxon>Tracheophyta</taxon>
        <taxon>Spermatophyta</taxon>
        <taxon>Magnoliopsida</taxon>
        <taxon>eudicotyledons</taxon>
        <taxon>Gunneridae</taxon>
        <taxon>Pentapetalae</taxon>
        <taxon>asterids</taxon>
        <taxon>campanulids</taxon>
        <taxon>Asterales</taxon>
        <taxon>Asteraceae</taxon>
        <taxon>Asteroideae</taxon>
        <taxon>Anthemideae</taxon>
        <taxon>Anthemidinae</taxon>
        <taxon>Tanacetum</taxon>
    </lineage>
</organism>
<dbReference type="PANTHER" id="PTHR45786">
    <property type="entry name" value="DNA BINDING PROTEIN-LIKE"/>
    <property type="match status" value="1"/>
</dbReference>
<gene>
    <name evidence="2" type="ORF">Tci_413311</name>
</gene>
<feature type="domain" description="Helitron helicase-like" evidence="1">
    <location>
        <begin position="293"/>
        <end position="427"/>
    </location>
</feature>
<sequence>SAGSAYFASSDILYNQSLRTYESRPSLSNILHTSVTIHSNTIIRHDGIVQSFCGLLSDIGIPNIGTSSKLAKGDTSVEKRSIYDTPDHLVSKAGPIKTGKKQAAKKARKPAALSSIEGPKFPAITLVLQLANVAVTMQSCALTPLNRPLDYSQPATSSFRDQIRVFNGMFCFTSFEARIDHSINVGKGLYTFYINGQNYHRIGSLLPKEGTQLRDDEPTRDIVVNKKDSRPKRISELHPSYMALQYHLLFPYGEGGYNDKILYHTNTWKRKTNQGYVIMKEYYAYIIQYRKEQGSTLPRGGRLYQQGDTNEEGLGKRIVLPQNFTSDPRYMMQNYQDAMALCRAYGNPDQFITFTSNIKWPDISKMLAYIPGERAHDRPKVGTRVFKLKLAELLNDLTKNQVFGESRAVVYVIEFQKQSLPHAHILLWVKEHDKCKTPSGIDNIILAKLPSPTDDPEGHKDVTNYMLHRPCGKGVVCNIEEKCSKHFRKAFCTETIIDHNGYPIYHRRYNKLCVKKRKFTFDNKYVVPHNHYLLLKYHAHINVEWCNRSKAIKYIFKYLNKGPDRATIFIEKNVPNGQGVAPDKVTAVLAVGDGKLSPKMKDGEDEPTWIKIPKRFLINLVKSQIKKIVAETYPNFIERQRDDAYLRERAILTPRNDDAGTINAYMFDKLEGDSVTYNSADEIRKASIVTLYQ</sequence>
<dbReference type="EMBL" id="BKCJ010176466">
    <property type="protein sequence ID" value="GEY41337.1"/>
    <property type="molecule type" value="Genomic_DNA"/>
</dbReference>